<keyword evidence="1" id="KW-0812">Transmembrane</keyword>
<reference evidence="2 3" key="1">
    <citation type="submission" date="2018-08" db="EMBL/GenBank/DDBJ databases">
        <title>Henriciella mobilis sp. nov., isolated from seawater.</title>
        <authorList>
            <person name="Cheng H."/>
            <person name="Wu Y.-H."/>
            <person name="Xu X.-W."/>
            <person name="Guo L.-L."/>
        </authorList>
    </citation>
    <scope>NUCLEOTIDE SEQUENCE [LARGE SCALE GENOMIC DNA]</scope>
    <source>
        <strain evidence="2 3">CCUG67844</strain>
    </source>
</reference>
<dbReference type="AlphaFoldDB" id="A0A399RDH5"/>
<keyword evidence="3" id="KW-1185">Reference proteome</keyword>
<organism evidence="2 3">
    <name type="scientific">Henriciella algicola</name>
    <dbReference type="NCBI Taxonomy" id="1608422"/>
    <lineage>
        <taxon>Bacteria</taxon>
        <taxon>Pseudomonadati</taxon>
        <taxon>Pseudomonadota</taxon>
        <taxon>Alphaproteobacteria</taxon>
        <taxon>Hyphomonadales</taxon>
        <taxon>Hyphomonadaceae</taxon>
        <taxon>Henriciella</taxon>
    </lineage>
</organism>
<name>A0A399RDH5_9PROT</name>
<evidence type="ECO:0000313" key="3">
    <source>
        <dbReference type="Proteomes" id="UP000265845"/>
    </source>
</evidence>
<dbReference type="RefSeq" id="WP_119454042.1">
    <property type="nucleotide sequence ID" value="NZ_QWGA01000006.1"/>
</dbReference>
<dbReference type="EMBL" id="QWGA01000006">
    <property type="protein sequence ID" value="RIJ29636.1"/>
    <property type="molecule type" value="Genomic_DNA"/>
</dbReference>
<comment type="caution">
    <text evidence="2">The sequence shown here is derived from an EMBL/GenBank/DDBJ whole genome shotgun (WGS) entry which is preliminary data.</text>
</comment>
<dbReference type="Proteomes" id="UP000265845">
    <property type="component" value="Unassembled WGS sequence"/>
</dbReference>
<feature type="transmembrane region" description="Helical" evidence="1">
    <location>
        <begin position="49"/>
        <end position="66"/>
    </location>
</feature>
<sequence length="148" mass="16400">MSDTPQFELNRRLFSGAQQFGYFLMAVAGACIAAAISHTTSNGWSNLHWVWLAAVSFWGFSFFFGIRATEQRLILTGKNAAYFALQDALEGGEVQTPYPSALLSVAKQRLKENPNGSGPFVLQKWSIFLGGLSYLAFHILQMRVTEAQ</sequence>
<keyword evidence="1" id="KW-1133">Transmembrane helix</keyword>
<proteinExistence type="predicted"/>
<keyword evidence="1" id="KW-0472">Membrane</keyword>
<accession>A0A399RDH5</accession>
<protein>
    <submittedName>
        <fullName evidence="2">Uncharacterized protein</fullName>
    </submittedName>
</protein>
<evidence type="ECO:0000256" key="1">
    <source>
        <dbReference type="SAM" id="Phobius"/>
    </source>
</evidence>
<gene>
    <name evidence="2" type="ORF">D1222_09625</name>
</gene>
<feature type="transmembrane region" description="Helical" evidence="1">
    <location>
        <begin position="20"/>
        <end position="37"/>
    </location>
</feature>
<evidence type="ECO:0000313" key="2">
    <source>
        <dbReference type="EMBL" id="RIJ29636.1"/>
    </source>
</evidence>